<dbReference type="PANTHER" id="PTHR31793:SF37">
    <property type="entry name" value="ACYL-COA THIOESTER HYDROLASE YBGC"/>
    <property type="match status" value="1"/>
</dbReference>
<dbReference type="InterPro" id="IPR050563">
    <property type="entry name" value="4-hydroxybenzoyl-CoA_TE"/>
</dbReference>
<dbReference type="EC" id="3.1.2.-" evidence="4"/>
<dbReference type="AlphaFoldDB" id="A0A2W1JNC8"/>
<dbReference type="PIRSF" id="PIRSF003230">
    <property type="entry name" value="YbgC"/>
    <property type="match status" value="1"/>
</dbReference>
<evidence type="ECO:0000256" key="1">
    <source>
        <dbReference type="ARBA" id="ARBA00005953"/>
    </source>
</evidence>
<proteinExistence type="inferred from homology"/>
<name>A0A2W1JNC8_9CYAN</name>
<comment type="caution">
    <text evidence="4">The sequence shown here is derived from an EMBL/GenBank/DDBJ whole genome shotgun (WGS) entry which is preliminary data.</text>
</comment>
<accession>A0A2W1JNC8</accession>
<dbReference type="Proteomes" id="UP000248857">
    <property type="component" value="Unassembled WGS sequence"/>
</dbReference>
<dbReference type="GO" id="GO:0047617">
    <property type="term" value="F:fatty acyl-CoA hydrolase activity"/>
    <property type="evidence" value="ECO:0007669"/>
    <property type="project" value="TreeGrafter"/>
</dbReference>
<protein>
    <submittedName>
        <fullName evidence="4">Acyl-CoA thioester hydrolase YbgC</fullName>
        <ecNumber evidence="4">3.1.2.-</ecNumber>
    </submittedName>
</protein>
<dbReference type="PANTHER" id="PTHR31793">
    <property type="entry name" value="4-HYDROXYBENZOYL-COA THIOESTERASE FAMILY MEMBER"/>
    <property type="match status" value="1"/>
</dbReference>
<dbReference type="SUPFAM" id="SSF54637">
    <property type="entry name" value="Thioesterase/thiol ester dehydrase-isomerase"/>
    <property type="match status" value="1"/>
</dbReference>
<dbReference type="CDD" id="cd00586">
    <property type="entry name" value="4HBT"/>
    <property type="match status" value="1"/>
</dbReference>
<reference evidence="4 5" key="1">
    <citation type="journal article" date="2018" name="Sci. Rep.">
        <title>A novel species of the marine cyanobacterium Acaryochloris with a unique pigment content and lifestyle.</title>
        <authorList>
            <person name="Partensky F."/>
            <person name="Six C."/>
            <person name="Ratin M."/>
            <person name="Garczarek L."/>
            <person name="Vaulot D."/>
            <person name="Probert I."/>
            <person name="Calteau A."/>
            <person name="Gourvil P."/>
            <person name="Marie D."/>
            <person name="Grebert T."/>
            <person name="Bouchier C."/>
            <person name="Le Panse S."/>
            <person name="Gachenot M."/>
            <person name="Rodriguez F."/>
            <person name="Garrido J.L."/>
        </authorList>
    </citation>
    <scope>NUCLEOTIDE SEQUENCE [LARGE SCALE GENOMIC DNA]</scope>
    <source>
        <strain evidence="4 5">RCC1774</strain>
    </source>
</reference>
<comment type="similarity">
    <text evidence="1">Belongs to the 4-hydroxybenzoyl-CoA thioesterase family.</text>
</comment>
<organism evidence="4 5">
    <name type="scientific">Acaryochloris thomasi RCC1774</name>
    <dbReference type="NCBI Taxonomy" id="1764569"/>
    <lineage>
        <taxon>Bacteria</taxon>
        <taxon>Bacillati</taxon>
        <taxon>Cyanobacteriota</taxon>
        <taxon>Cyanophyceae</taxon>
        <taxon>Acaryochloridales</taxon>
        <taxon>Acaryochloridaceae</taxon>
        <taxon>Acaryochloris</taxon>
        <taxon>Acaryochloris thomasi</taxon>
    </lineage>
</organism>
<keyword evidence="2 4" id="KW-0378">Hydrolase</keyword>
<feature type="domain" description="Thioesterase" evidence="3">
    <location>
        <begin position="23"/>
        <end position="101"/>
    </location>
</feature>
<evidence type="ECO:0000259" key="3">
    <source>
        <dbReference type="Pfam" id="PF03061"/>
    </source>
</evidence>
<dbReference type="InterPro" id="IPR006684">
    <property type="entry name" value="YbgC/YbaW"/>
</dbReference>
<dbReference type="Pfam" id="PF03061">
    <property type="entry name" value="4HBT"/>
    <property type="match status" value="1"/>
</dbReference>
<dbReference type="RefSeq" id="WP_233501332.1">
    <property type="nucleotide sequence ID" value="NZ_CAWNWM010000002.1"/>
</dbReference>
<evidence type="ECO:0000313" key="5">
    <source>
        <dbReference type="Proteomes" id="UP000248857"/>
    </source>
</evidence>
<keyword evidence="5" id="KW-1185">Reference proteome</keyword>
<evidence type="ECO:0000313" key="4">
    <source>
        <dbReference type="EMBL" id="PZD74833.1"/>
    </source>
</evidence>
<gene>
    <name evidence="4" type="primary">ybgC_1</name>
    <name evidence="4" type="ORF">C1752_00868</name>
</gene>
<dbReference type="InterPro" id="IPR029069">
    <property type="entry name" value="HotDog_dom_sf"/>
</dbReference>
<dbReference type="Gene3D" id="3.10.129.10">
    <property type="entry name" value="Hotdog Thioesterase"/>
    <property type="match status" value="1"/>
</dbReference>
<sequence length="158" mass="18042">MQASQWFEYSVRVQPQHTDYAAVVWHGTYISWMEAARIDALRRVGIEFTDLVQLGCDLPVIELSLRYHQPLRMGDIAVVKSCLSQVKRVKLYWEQHIYTAHHPKPLVTAQVTLVPVHRPEGRIIRQLPAQMQQAVAALLSPSNSTMAEPKDERSSTNI</sequence>
<evidence type="ECO:0000256" key="2">
    <source>
        <dbReference type="ARBA" id="ARBA00022801"/>
    </source>
</evidence>
<dbReference type="EMBL" id="PQWO01000002">
    <property type="protein sequence ID" value="PZD74833.1"/>
    <property type="molecule type" value="Genomic_DNA"/>
</dbReference>
<dbReference type="InterPro" id="IPR006683">
    <property type="entry name" value="Thioestr_dom"/>
</dbReference>